<evidence type="ECO:0000313" key="3">
    <source>
        <dbReference type="Proteomes" id="UP000602284"/>
    </source>
</evidence>
<dbReference type="Pfam" id="PF03780">
    <property type="entry name" value="Asp23"/>
    <property type="match status" value="1"/>
</dbReference>
<dbReference type="Proteomes" id="UP000602284">
    <property type="component" value="Unassembled WGS sequence"/>
</dbReference>
<dbReference type="EMBL" id="JAEQNB010000005">
    <property type="protein sequence ID" value="MBL0388136.1"/>
    <property type="molecule type" value="Genomic_DNA"/>
</dbReference>
<proteinExistence type="inferred from homology"/>
<name>A0ABS1JCY8_9BACL</name>
<evidence type="ECO:0000313" key="2">
    <source>
        <dbReference type="EMBL" id="MBL0388136.1"/>
    </source>
</evidence>
<reference evidence="2 3" key="1">
    <citation type="submission" date="2021-01" db="EMBL/GenBank/DDBJ databases">
        <title>Tumebacillus sp. strain ITR2 16S ribosomal RNA gene Genome sequencing and assembly.</title>
        <authorList>
            <person name="Kang M."/>
        </authorList>
    </citation>
    <scope>NUCLEOTIDE SEQUENCE [LARGE SCALE GENOMIC DNA]</scope>
    <source>
        <strain evidence="2 3">ITR2</strain>
    </source>
</reference>
<dbReference type="PANTHER" id="PTHR34297">
    <property type="entry name" value="HYPOTHETICAL CYTOSOLIC PROTEIN-RELATED"/>
    <property type="match status" value="1"/>
</dbReference>
<dbReference type="InterPro" id="IPR005531">
    <property type="entry name" value="Asp23"/>
</dbReference>
<organism evidence="2 3">
    <name type="scientific">Tumebacillus amylolyticus</name>
    <dbReference type="NCBI Taxonomy" id="2801339"/>
    <lineage>
        <taxon>Bacteria</taxon>
        <taxon>Bacillati</taxon>
        <taxon>Bacillota</taxon>
        <taxon>Bacilli</taxon>
        <taxon>Bacillales</taxon>
        <taxon>Alicyclobacillaceae</taxon>
        <taxon>Tumebacillus</taxon>
    </lineage>
</organism>
<evidence type="ECO:0000256" key="1">
    <source>
        <dbReference type="ARBA" id="ARBA00005721"/>
    </source>
</evidence>
<comment type="similarity">
    <text evidence="1">Belongs to the asp23 family.</text>
</comment>
<comment type="caution">
    <text evidence="2">The sequence shown here is derived from an EMBL/GenBank/DDBJ whole genome shotgun (WGS) entry which is preliminary data.</text>
</comment>
<accession>A0ABS1JCY8</accession>
<gene>
    <name evidence="2" type="ORF">JJB07_16080</name>
</gene>
<protein>
    <submittedName>
        <fullName evidence="2">Asp23/Gls24 family envelope stress response protein</fullName>
    </submittedName>
</protein>
<sequence>MNTEFSSTDMGNIRIANEVIEIIAGLAATEIVGVAGMSGGVAGGIAELLGRKNLSKGVKVEVGQKQCAVDVSIVAEYGVRIPEVAGEIQDNVKRAIESMTGLEVVEVNVHVLGVVFSKPVVEEVVKEEEKPLLPPNRVL</sequence>
<dbReference type="RefSeq" id="WP_201637319.1">
    <property type="nucleotide sequence ID" value="NZ_JAEQNB010000005.1"/>
</dbReference>
<keyword evidence="3" id="KW-1185">Reference proteome</keyword>